<protein>
    <submittedName>
        <fullName evidence="1">Uncharacterized protein</fullName>
    </submittedName>
</protein>
<evidence type="ECO:0000313" key="2">
    <source>
        <dbReference type="Proteomes" id="UP000324222"/>
    </source>
</evidence>
<proteinExistence type="predicted"/>
<dbReference type="Proteomes" id="UP000324222">
    <property type="component" value="Unassembled WGS sequence"/>
</dbReference>
<reference evidence="1 2" key="1">
    <citation type="submission" date="2019-05" db="EMBL/GenBank/DDBJ databases">
        <title>Another draft genome of Portunus trituberculatus and its Hox gene families provides insights of decapod evolution.</title>
        <authorList>
            <person name="Jeong J.-H."/>
            <person name="Song I."/>
            <person name="Kim S."/>
            <person name="Choi T."/>
            <person name="Kim D."/>
            <person name="Ryu S."/>
            <person name="Kim W."/>
        </authorList>
    </citation>
    <scope>NUCLEOTIDE SEQUENCE [LARGE SCALE GENOMIC DNA]</scope>
    <source>
        <tissue evidence="1">Muscle</tissue>
    </source>
</reference>
<gene>
    <name evidence="1" type="ORF">E2C01_020976</name>
</gene>
<dbReference type="EMBL" id="VSRR010001804">
    <property type="protein sequence ID" value="MPC27793.1"/>
    <property type="molecule type" value="Genomic_DNA"/>
</dbReference>
<dbReference type="AlphaFoldDB" id="A0A5B7E3G3"/>
<evidence type="ECO:0000313" key="1">
    <source>
        <dbReference type="EMBL" id="MPC27793.1"/>
    </source>
</evidence>
<organism evidence="1 2">
    <name type="scientific">Portunus trituberculatus</name>
    <name type="common">Swimming crab</name>
    <name type="synonym">Neptunus trituberculatus</name>
    <dbReference type="NCBI Taxonomy" id="210409"/>
    <lineage>
        <taxon>Eukaryota</taxon>
        <taxon>Metazoa</taxon>
        <taxon>Ecdysozoa</taxon>
        <taxon>Arthropoda</taxon>
        <taxon>Crustacea</taxon>
        <taxon>Multicrustacea</taxon>
        <taxon>Malacostraca</taxon>
        <taxon>Eumalacostraca</taxon>
        <taxon>Eucarida</taxon>
        <taxon>Decapoda</taxon>
        <taxon>Pleocyemata</taxon>
        <taxon>Brachyura</taxon>
        <taxon>Eubrachyura</taxon>
        <taxon>Portunoidea</taxon>
        <taxon>Portunidae</taxon>
        <taxon>Portuninae</taxon>
        <taxon>Portunus</taxon>
    </lineage>
</organism>
<keyword evidence="2" id="KW-1185">Reference proteome</keyword>
<comment type="caution">
    <text evidence="1">The sequence shown here is derived from an EMBL/GenBank/DDBJ whole genome shotgun (WGS) entry which is preliminary data.</text>
</comment>
<accession>A0A5B7E3G3</accession>
<sequence length="124" mass="13871">MLCRYCVPHTSECVAHTSVIRAPAHSVGGGVDYFLVSISYTLCASVVSHDHVKILGVHFASTTTYSTSSTKPVLRRVAGFLNKHGFLTLYKAQVRPYLEYGTLRWMFGAATHLRRLDKVERRAQ</sequence>
<name>A0A5B7E3G3_PORTR</name>